<dbReference type="Proteomes" id="UP000735302">
    <property type="component" value="Unassembled WGS sequence"/>
</dbReference>
<keyword evidence="2" id="KW-1185">Reference proteome</keyword>
<dbReference type="AlphaFoldDB" id="A0AAV3Z9S8"/>
<evidence type="ECO:0000313" key="2">
    <source>
        <dbReference type="Proteomes" id="UP000735302"/>
    </source>
</evidence>
<organism evidence="1 2">
    <name type="scientific">Plakobranchus ocellatus</name>
    <dbReference type="NCBI Taxonomy" id="259542"/>
    <lineage>
        <taxon>Eukaryota</taxon>
        <taxon>Metazoa</taxon>
        <taxon>Spiralia</taxon>
        <taxon>Lophotrochozoa</taxon>
        <taxon>Mollusca</taxon>
        <taxon>Gastropoda</taxon>
        <taxon>Heterobranchia</taxon>
        <taxon>Euthyneura</taxon>
        <taxon>Panpulmonata</taxon>
        <taxon>Sacoglossa</taxon>
        <taxon>Placobranchoidea</taxon>
        <taxon>Plakobranchidae</taxon>
        <taxon>Plakobranchus</taxon>
    </lineage>
</organism>
<sequence length="74" mass="8556">MFTPELTNSDNVEKGRGLIANKVSGLNQHRRTSQRCIFNTRPFYALRTGIPRNWISETCLCVNSHWKMSVTMLQ</sequence>
<proteinExistence type="predicted"/>
<gene>
    <name evidence="1" type="ORF">PoB_001773200</name>
</gene>
<comment type="caution">
    <text evidence="1">The sequence shown here is derived from an EMBL/GenBank/DDBJ whole genome shotgun (WGS) entry which is preliminary data.</text>
</comment>
<protein>
    <submittedName>
        <fullName evidence="1">Uncharacterized protein</fullName>
    </submittedName>
</protein>
<evidence type="ECO:0000313" key="1">
    <source>
        <dbReference type="EMBL" id="GFN91226.1"/>
    </source>
</evidence>
<reference evidence="1 2" key="1">
    <citation type="journal article" date="2021" name="Elife">
        <title>Chloroplast acquisition without the gene transfer in kleptoplastic sea slugs, Plakobranchus ocellatus.</title>
        <authorList>
            <person name="Maeda T."/>
            <person name="Takahashi S."/>
            <person name="Yoshida T."/>
            <person name="Shimamura S."/>
            <person name="Takaki Y."/>
            <person name="Nagai Y."/>
            <person name="Toyoda A."/>
            <person name="Suzuki Y."/>
            <person name="Arimoto A."/>
            <person name="Ishii H."/>
            <person name="Satoh N."/>
            <person name="Nishiyama T."/>
            <person name="Hasebe M."/>
            <person name="Maruyama T."/>
            <person name="Minagawa J."/>
            <person name="Obokata J."/>
            <person name="Shigenobu S."/>
        </authorList>
    </citation>
    <scope>NUCLEOTIDE SEQUENCE [LARGE SCALE GENOMIC DNA]</scope>
</reference>
<accession>A0AAV3Z9S8</accession>
<name>A0AAV3Z9S8_9GAST</name>
<dbReference type="EMBL" id="BLXT01002115">
    <property type="protein sequence ID" value="GFN91226.1"/>
    <property type="molecule type" value="Genomic_DNA"/>
</dbReference>